<accession>A0A9P6FXD9</accession>
<comment type="similarity">
    <text evidence="1">Belongs to the paxM FAD-dependent monooxygenase family.</text>
</comment>
<dbReference type="PANTHER" id="PTHR47356">
    <property type="entry name" value="FAD-DEPENDENT MONOOXYGENASE ASQG-RELATED"/>
    <property type="match status" value="1"/>
</dbReference>
<keyword evidence="3" id="KW-0274">FAD</keyword>
<protein>
    <recommendedName>
        <fullName evidence="5">FAD-binding domain-containing protein</fullName>
    </recommendedName>
</protein>
<dbReference type="PRINTS" id="PR00420">
    <property type="entry name" value="RNGMNOXGNASE"/>
</dbReference>
<evidence type="ECO:0000313" key="6">
    <source>
        <dbReference type="EMBL" id="KAF9583217.1"/>
    </source>
</evidence>
<dbReference type="PANTHER" id="PTHR47356:SF2">
    <property type="entry name" value="FAD-BINDING DOMAIN-CONTAINING PROTEIN-RELATED"/>
    <property type="match status" value="1"/>
</dbReference>
<dbReference type="Proteomes" id="UP000780801">
    <property type="component" value="Unassembled WGS sequence"/>
</dbReference>
<organism evidence="6 7">
    <name type="scientific">Lunasporangiospora selenospora</name>
    <dbReference type="NCBI Taxonomy" id="979761"/>
    <lineage>
        <taxon>Eukaryota</taxon>
        <taxon>Fungi</taxon>
        <taxon>Fungi incertae sedis</taxon>
        <taxon>Mucoromycota</taxon>
        <taxon>Mortierellomycotina</taxon>
        <taxon>Mortierellomycetes</taxon>
        <taxon>Mortierellales</taxon>
        <taxon>Mortierellaceae</taxon>
        <taxon>Lunasporangiospora</taxon>
    </lineage>
</organism>
<evidence type="ECO:0000256" key="2">
    <source>
        <dbReference type="ARBA" id="ARBA00022630"/>
    </source>
</evidence>
<dbReference type="Gene3D" id="3.50.50.60">
    <property type="entry name" value="FAD/NAD(P)-binding domain"/>
    <property type="match status" value="1"/>
</dbReference>
<feature type="non-terminal residue" evidence="6">
    <location>
        <position position="1"/>
    </location>
</feature>
<evidence type="ECO:0000256" key="3">
    <source>
        <dbReference type="ARBA" id="ARBA00022827"/>
    </source>
</evidence>
<evidence type="ECO:0000256" key="1">
    <source>
        <dbReference type="ARBA" id="ARBA00007992"/>
    </source>
</evidence>
<dbReference type="GO" id="GO:0071949">
    <property type="term" value="F:FAD binding"/>
    <property type="evidence" value="ECO:0007669"/>
    <property type="project" value="InterPro"/>
</dbReference>
<dbReference type="GO" id="GO:0004497">
    <property type="term" value="F:monooxygenase activity"/>
    <property type="evidence" value="ECO:0007669"/>
    <property type="project" value="InterPro"/>
</dbReference>
<keyword evidence="4" id="KW-0560">Oxidoreductase</keyword>
<evidence type="ECO:0000259" key="5">
    <source>
        <dbReference type="Pfam" id="PF01494"/>
    </source>
</evidence>
<dbReference type="InterPro" id="IPR002938">
    <property type="entry name" value="FAD-bd"/>
</dbReference>
<dbReference type="InterPro" id="IPR050562">
    <property type="entry name" value="FAD_mOase_fung"/>
</dbReference>
<dbReference type="SUPFAM" id="SSF51905">
    <property type="entry name" value="FAD/NAD(P)-binding domain"/>
    <property type="match status" value="1"/>
</dbReference>
<evidence type="ECO:0000313" key="7">
    <source>
        <dbReference type="Proteomes" id="UP000780801"/>
    </source>
</evidence>
<proteinExistence type="inferred from homology"/>
<sequence>MSLNVNILPVFEQLQLYDELMSLAFICPQAQMFDENMKRIGVRSNEGLKERLGYDYVVFSRPKLYELLLSKVPSHRILFGKKVLSIQHALGDTCHTVSLKCSDNSTYDGDILVGADGAYSAVRQSLYRSLDAMKKLPPKDAQGLRIGYLTLVGTTDPMDDEKMAELKDNFSHFAMVIGSGKPYTWSVFTIPEKRVCWTVQVQIAESTAEERAFRNTEWGPESNEAMIREVSDFSTPFGPLGRFIEATPRDRISKVFLEEKLFETWHSGRTVLIGDAAHKMLPAAGQGAVNAMQDSVILANCLYDIANCPTTENITAAFRDYQEQRFSHVKFQFESSKFQAKILFGQTFGERMLRQVVFGFLECVPMEKRLWH</sequence>
<keyword evidence="2" id="KW-0285">Flavoprotein</keyword>
<gene>
    <name evidence="6" type="ORF">BGW38_010003</name>
</gene>
<evidence type="ECO:0000256" key="4">
    <source>
        <dbReference type="ARBA" id="ARBA00023002"/>
    </source>
</evidence>
<name>A0A9P6FXD9_9FUNG</name>
<reference evidence="6" key="1">
    <citation type="journal article" date="2020" name="Fungal Divers.">
        <title>Resolving the Mortierellaceae phylogeny through synthesis of multi-gene phylogenetics and phylogenomics.</title>
        <authorList>
            <person name="Vandepol N."/>
            <person name="Liber J."/>
            <person name="Desiro A."/>
            <person name="Na H."/>
            <person name="Kennedy M."/>
            <person name="Barry K."/>
            <person name="Grigoriev I.V."/>
            <person name="Miller A.N."/>
            <person name="O'Donnell K."/>
            <person name="Stajich J.E."/>
            <person name="Bonito G."/>
        </authorList>
    </citation>
    <scope>NUCLEOTIDE SEQUENCE</scope>
    <source>
        <strain evidence="6">KOD1015</strain>
    </source>
</reference>
<dbReference type="AlphaFoldDB" id="A0A9P6FXD9"/>
<dbReference type="EMBL" id="JAABOA010000772">
    <property type="protein sequence ID" value="KAF9583217.1"/>
    <property type="molecule type" value="Genomic_DNA"/>
</dbReference>
<dbReference type="InterPro" id="IPR036188">
    <property type="entry name" value="FAD/NAD-bd_sf"/>
</dbReference>
<dbReference type="OrthoDB" id="655030at2759"/>
<dbReference type="Pfam" id="PF01494">
    <property type="entry name" value="FAD_binding_3"/>
    <property type="match status" value="1"/>
</dbReference>
<comment type="caution">
    <text evidence="6">The sequence shown here is derived from an EMBL/GenBank/DDBJ whole genome shotgun (WGS) entry which is preliminary data.</text>
</comment>
<feature type="domain" description="FAD-binding" evidence="5">
    <location>
        <begin position="250"/>
        <end position="303"/>
    </location>
</feature>
<keyword evidence="7" id="KW-1185">Reference proteome</keyword>